<protein>
    <submittedName>
        <fullName evidence="2">Uncharacterized protein</fullName>
    </submittedName>
</protein>
<evidence type="ECO:0000256" key="1">
    <source>
        <dbReference type="SAM" id="Phobius"/>
    </source>
</evidence>
<accession>A0A0G1NGZ1</accession>
<keyword evidence="1" id="KW-0472">Membrane</keyword>
<feature type="transmembrane region" description="Helical" evidence="1">
    <location>
        <begin position="6"/>
        <end position="23"/>
    </location>
</feature>
<keyword evidence="1" id="KW-1133">Transmembrane helix</keyword>
<dbReference type="Gene3D" id="1.10.10.10">
    <property type="entry name" value="Winged helix-like DNA-binding domain superfamily/Winged helix DNA-binding domain"/>
    <property type="match status" value="1"/>
</dbReference>
<proteinExistence type="predicted"/>
<dbReference type="SUPFAM" id="SSF46785">
    <property type="entry name" value="Winged helix' DNA-binding domain"/>
    <property type="match status" value="1"/>
</dbReference>
<keyword evidence="1" id="KW-0812">Transmembrane</keyword>
<dbReference type="EMBL" id="LCJT01000017">
    <property type="protein sequence ID" value="KKT83479.1"/>
    <property type="molecule type" value="Genomic_DNA"/>
</dbReference>
<evidence type="ECO:0000313" key="3">
    <source>
        <dbReference type="Proteomes" id="UP000033915"/>
    </source>
</evidence>
<comment type="caution">
    <text evidence="2">The sequence shown here is derived from an EMBL/GenBank/DDBJ whole genome shotgun (WGS) entry which is preliminary data.</text>
</comment>
<name>A0A0G1NGZ1_9BACT</name>
<dbReference type="InterPro" id="IPR036390">
    <property type="entry name" value="WH_DNA-bd_sf"/>
</dbReference>
<reference evidence="2 3" key="1">
    <citation type="journal article" date="2015" name="Nature">
        <title>rRNA introns, odd ribosomes, and small enigmatic genomes across a large radiation of phyla.</title>
        <authorList>
            <person name="Brown C.T."/>
            <person name="Hug L.A."/>
            <person name="Thomas B.C."/>
            <person name="Sharon I."/>
            <person name="Castelle C.J."/>
            <person name="Singh A."/>
            <person name="Wilkins M.J."/>
            <person name="Williams K.H."/>
            <person name="Banfield J.F."/>
        </authorList>
    </citation>
    <scope>NUCLEOTIDE SEQUENCE [LARGE SCALE GENOMIC DNA]</scope>
</reference>
<sequence>MGQILLFIIALVIIIVGFVLVVSRREAGRHGTSTKEEFVGICRSAVETASQKEERKESVLALLHEHGELSNSEIRKMLGRLPAGRQVSSRTAVRYLDELEKEGKVEQVGEAGHSVTYRLK</sequence>
<organism evidence="2 3">
    <name type="scientific">Candidatus Giovannonibacteria bacterium GW2011_GWC2_44_9</name>
    <dbReference type="NCBI Taxonomy" id="1618658"/>
    <lineage>
        <taxon>Bacteria</taxon>
        <taxon>Candidatus Giovannoniibacteriota</taxon>
    </lineage>
</organism>
<evidence type="ECO:0000313" key="2">
    <source>
        <dbReference type="EMBL" id="KKT83479.1"/>
    </source>
</evidence>
<dbReference type="AlphaFoldDB" id="A0A0G1NGZ1"/>
<dbReference type="Proteomes" id="UP000033915">
    <property type="component" value="Unassembled WGS sequence"/>
</dbReference>
<dbReference type="InterPro" id="IPR036388">
    <property type="entry name" value="WH-like_DNA-bd_sf"/>
</dbReference>
<gene>
    <name evidence="2" type="ORF">UW81_C0017G0003</name>
</gene>